<sequence length="59" mass="5615">MSEINGETQDLFAEDIAVDALDNEVAAGFASAACAASAGSASCPAASVSTAGSFSSVGN</sequence>
<organism evidence="1">
    <name type="scientific">Gulosibacter sediminis</name>
    <dbReference type="NCBI Taxonomy" id="1729695"/>
    <lineage>
        <taxon>Bacteria</taxon>
        <taxon>Bacillati</taxon>
        <taxon>Actinomycetota</taxon>
        <taxon>Actinomycetes</taxon>
        <taxon>Micrococcales</taxon>
        <taxon>Microbacteriaceae</taxon>
        <taxon>Gulosibacter</taxon>
    </lineage>
</organism>
<dbReference type="NCBIfam" id="NF033482">
    <property type="entry name" value="RiPP_thiocil"/>
    <property type="match status" value="1"/>
</dbReference>
<gene>
    <name evidence="1" type="ORF">M3M28_00525</name>
</gene>
<dbReference type="InterPro" id="IPR049803">
    <property type="entry name" value="RiPP_thiocil-like"/>
</dbReference>
<proteinExistence type="predicted"/>
<protein>
    <submittedName>
        <fullName evidence="1">Thiocillin family RiPP</fullName>
    </submittedName>
</protein>
<reference evidence="1" key="1">
    <citation type="submission" date="2022-05" db="EMBL/GenBank/DDBJ databases">
        <title>Complete genome sequence of toluene-degrading Gulosibacter sediminis strain ACHW.36C.</title>
        <authorList>
            <person name="Wai A.C."/>
            <person name="Lai G.K."/>
            <person name="Griffin S.D."/>
            <person name="Leung F.C."/>
        </authorList>
    </citation>
    <scope>NUCLEOTIDE SEQUENCE [LARGE SCALE GENOMIC DNA]</scope>
    <source>
        <strain evidence="1">ACHW.36C</strain>
    </source>
</reference>
<accession>A0ABY4MX37</accession>
<dbReference type="EMBL" id="CP097160">
    <property type="protein sequence ID" value="UQN14987.1"/>
    <property type="molecule type" value="Genomic_DNA"/>
</dbReference>
<name>A0ABY4MX37_9MICO</name>
<evidence type="ECO:0000313" key="1">
    <source>
        <dbReference type="EMBL" id="UQN14987.1"/>
    </source>
</evidence>